<dbReference type="Proteomes" id="UP001595698">
    <property type="component" value="Unassembled WGS sequence"/>
</dbReference>
<dbReference type="InterPro" id="IPR016039">
    <property type="entry name" value="Thiolase-like"/>
</dbReference>
<organism evidence="3 4">
    <name type="scientific">Streptosporangium jomthongense</name>
    <dbReference type="NCBI Taxonomy" id="1193683"/>
    <lineage>
        <taxon>Bacteria</taxon>
        <taxon>Bacillati</taxon>
        <taxon>Actinomycetota</taxon>
        <taxon>Actinomycetes</taxon>
        <taxon>Streptosporangiales</taxon>
        <taxon>Streptosporangiaceae</taxon>
        <taxon>Streptosporangium</taxon>
    </lineage>
</organism>
<comment type="caution">
    <text evidence="3">The sequence shown here is derived from an EMBL/GenBank/DDBJ whole genome shotgun (WGS) entry which is preliminary data.</text>
</comment>
<protein>
    <submittedName>
        <fullName evidence="3">Beta-ketoacyl synthase N-terminal-like domain-containing protein</fullName>
    </submittedName>
</protein>
<proteinExistence type="predicted"/>
<evidence type="ECO:0000313" key="4">
    <source>
        <dbReference type="Proteomes" id="UP001595698"/>
    </source>
</evidence>
<keyword evidence="1" id="KW-0808">Transferase</keyword>
<keyword evidence="4" id="KW-1185">Reference proteome</keyword>
<name>A0ABV8F8W8_9ACTN</name>
<evidence type="ECO:0000256" key="1">
    <source>
        <dbReference type="ARBA" id="ARBA00022679"/>
    </source>
</evidence>
<dbReference type="EMBL" id="JBHSBC010000041">
    <property type="protein sequence ID" value="MFC3985123.1"/>
    <property type="molecule type" value="Genomic_DNA"/>
</dbReference>
<dbReference type="Pfam" id="PF00109">
    <property type="entry name" value="ketoacyl-synt"/>
    <property type="match status" value="1"/>
</dbReference>
<reference evidence="4" key="1">
    <citation type="journal article" date="2019" name="Int. J. Syst. Evol. Microbiol.">
        <title>The Global Catalogue of Microorganisms (GCM) 10K type strain sequencing project: providing services to taxonomists for standard genome sequencing and annotation.</title>
        <authorList>
            <consortium name="The Broad Institute Genomics Platform"/>
            <consortium name="The Broad Institute Genome Sequencing Center for Infectious Disease"/>
            <person name="Wu L."/>
            <person name="Ma J."/>
        </authorList>
    </citation>
    <scope>NUCLEOTIDE SEQUENCE [LARGE SCALE GENOMIC DNA]</scope>
    <source>
        <strain evidence="4">TBRC 7912</strain>
    </source>
</reference>
<dbReference type="RefSeq" id="WP_386195140.1">
    <property type="nucleotide sequence ID" value="NZ_JBHSBC010000041.1"/>
</dbReference>
<dbReference type="Gene3D" id="3.40.47.10">
    <property type="match status" value="1"/>
</dbReference>
<dbReference type="PANTHER" id="PTHR11712:SF336">
    <property type="entry name" value="3-OXOACYL-[ACYL-CARRIER-PROTEIN] SYNTHASE, MITOCHONDRIAL"/>
    <property type="match status" value="1"/>
</dbReference>
<evidence type="ECO:0000313" key="3">
    <source>
        <dbReference type="EMBL" id="MFC3985123.1"/>
    </source>
</evidence>
<dbReference type="SUPFAM" id="SSF53901">
    <property type="entry name" value="Thiolase-like"/>
    <property type="match status" value="1"/>
</dbReference>
<dbReference type="InterPro" id="IPR000794">
    <property type="entry name" value="Beta-ketoacyl_synthase"/>
</dbReference>
<sequence length="310" mass="31122">MTVITGVGTAIGGVARPADLLLTTTTPGGEDPITGLSGRGLRYKDRATKLALCAGRDALTDAGLLLDPGLAVPGESIGVVVSSNFGNVDTVCATVSTIAEHGYGATSPMMLPATASNVTASWLAISFGLRGVNLTLCNGPTSGLDAVYWAGMMIDAGRARRMLVVGVEPVNEVVTHLVGPLFDGAAALVLESEEAARERGAGSLARLGRYARRETHDEAVGHVLEQAGPVGLWCLPEQPPTTEETAGAATHDLTALLGRCSGALGVVQCVAGASWLSAGGDGAVLASVNASDAAAATVLTPAPTTAGTGR</sequence>
<feature type="domain" description="Beta-ketoacyl synthase-like N-terminal" evidence="2">
    <location>
        <begin position="34"/>
        <end position="169"/>
    </location>
</feature>
<dbReference type="PANTHER" id="PTHR11712">
    <property type="entry name" value="POLYKETIDE SYNTHASE-RELATED"/>
    <property type="match status" value="1"/>
</dbReference>
<dbReference type="InterPro" id="IPR014030">
    <property type="entry name" value="Ketoacyl_synth_N"/>
</dbReference>
<gene>
    <name evidence="3" type="ORF">ACFOYY_33695</name>
</gene>
<accession>A0ABV8F8W8</accession>
<evidence type="ECO:0000259" key="2">
    <source>
        <dbReference type="Pfam" id="PF00109"/>
    </source>
</evidence>